<feature type="region of interest" description="Disordered" evidence="1">
    <location>
        <begin position="1"/>
        <end position="20"/>
    </location>
</feature>
<feature type="non-terminal residue" evidence="2">
    <location>
        <position position="1"/>
    </location>
</feature>
<keyword evidence="3" id="KW-1185">Reference proteome</keyword>
<feature type="non-terminal residue" evidence="2">
    <location>
        <position position="357"/>
    </location>
</feature>
<dbReference type="Proteomes" id="UP000248961">
    <property type="component" value="Unassembled WGS sequence"/>
</dbReference>
<reference evidence="2 3" key="1">
    <citation type="submission" date="2018-02" db="EMBL/GenBank/DDBJ databases">
        <title>The genomes of Aspergillus section Nigri reveals drivers in fungal speciation.</title>
        <authorList>
            <consortium name="DOE Joint Genome Institute"/>
            <person name="Vesth T.C."/>
            <person name="Nybo J."/>
            <person name="Theobald S."/>
            <person name="Brandl J."/>
            <person name="Frisvad J.C."/>
            <person name="Nielsen K.F."/>
            <person name="Lyhne E.K."/>
            <person name="Kogle M.E."/>
            <person name="Kuo A."/>
            <person name="Riley R."/>
            <person name="Clum A."/>
            <person name="Nolan M."/>
            <person name="Lipzen A."/>
            <person name="Salamov A."/>
            <person name="Henrissat B."/>
            <person name="Wiebenga A."/>
            <person name="De vries R.P."/>
            <person name="Grigoriev I.V."/>
            <person name="Mortensen U.H."/>
            <person name="Andersen M.R."/>
            <person name="Baker S.E."/>
        </authorList>
    </citation>
    <scope>NUCLEOTIDE SEQUENCE [LARGE SCALE GENOMIC DNA]</scope>
    <source>
        <strain evidence="2 3">CBS 101889</strain>
    </source>
</reference>
<dbReference type="EMBL" id="KZ824281">
    <property type="protein sequence ID" value="RAL12891.1"/>
    <property type="molecule type" value="Genomic_DNA"/>
</dbReference>
<organism evidence="2 3">
    <name type="scientific">Aspergillus homomorphus (strain CBS 101889)</name>
    <dbReference type="NCBI Taxonomy" id="1450537"/>
    <lineage>
        <taxon>Eukaryota</taxon>
        <taxon>Fungi</taxon>
        <taxon>Dikarya</taxon>
        <taxon>Ascomycota</taxon>
        <taxon>Pezizomycotina</taxon>
        <taxon>Eurotiomycetes</taxon>
        <taxon>Eurotiomycetidae</taxon>
        <taxon>Eurotiales</taxon>
        <taxon>Aspergillaceae</taxon>
        <taxon>Aspergillus</taxon>
        <taxon>Aspergillus subgen. Circumdati</taxon>
    </lineage>
</organism>
<evidence type="ECO:0000313" key="2">
    <source>
        <dbReference type="EMBL" id="RAL12891.1"/>
    </source>
</evidence>
<dbReference type="RefSeq" id="XP_025552045.1">
    <property type="nucleotide sequence ID" value="XM_025691163.1"/>
</dbReference>
<dbReference type="OrthoDB" id="3004402at2759"/>
<accession>A0A395HY92</accession>
<dbReference type="VEuPathDB" id="FungiDB:BO97DRAFT_306113"/>
<dbReference type="SUPFAM" id="SSF48576">
    <property type="entry name" value="Terpenoid synthases"/>
    <property type="match status" value="1"/>
</dbReference>
<proteinExistence type="predicted"/>
<evidence type="ECO:0000256" key="1">
    <source>
        <dbReference type="SAM" id="MobiDB-lite"/>
    </source>
</evidence>
<evidence type="ECO:0000313" key="3">
    <source>
        <dbReference type="Proteomes" id="UP000248961"/>
    </source>
</evidence>
<dbReference type="InterPro" id="IPR008949">
    <property type="entry name" value="Isoprenoid_synthase_dom_sf"/>
</dbReference>
<sequence>LRPISHAFDPAGCTPPAQPSTTFPIIQPETIARSQAFQHANIIHPPSHRVPWPTSLPIALQSKHWPQAEAAATSYLQTIHTHRPSRLTQDISRTHTLIDTAISYVINLLPLSNIARNQLLAKTYILLFLHDDAVDTRDPALRIPPRSTISKNHGSTTGFLAYDILAEEILAEDPTEGKRLLEEITSWGSATQCDRPQTFGSLEAYIVHGLKDFGAELILRTVRFSCEARFDEPEGDAQRLKSLEALCARHLLLTNDLYSYAKEVRAEGNGGERVLNAVRVVRGLMGGDDVLAKRMLRMVINDVEEKLSEECLRLELSGALSHAQRVYARAMVVAVAGNMFFSATSPRYAAAVEGSKL</sequence>
<dbReference type="Pfam" id="PF19086">
    <property type="entry name" value="Terpene_syn_C_2"/>
    <property type="match status" value="1"/>
</dbReference>
<dbReference type="GeneID" id="37195452"/>
<name>A0A395HY92_ASPHC</name>
<dbReference type="Gene3D" id="1.10.600.10">
    <property type="entry name" value="Farnesyl Diphosphate Synthase"/>
    <property type="match status" value="1"/>
</dbReference>
<protein>
    <submittedName>
        <fullName evidence="2">Terpenoid synthase</fullName>
    </submittedName>
</protein>
<gene>
    <name evidence="2" type="ORF">BO97DRAFT_306113</name>
</gene>
<dbReference type="AlphaFoldDB" id="A0A395HY92"/>